<keyword evidence="2" id="KW-0472">Membrane</keyword>
<dbReference type="EMBL" id="VSRR010000959">
    <property type="protein sequence ID" value="MPC21276.1"/>
    <property type="molecule type" value="Genomic_DNA"/>
</dbReference>
<organism evidence="3 4">
    <name type="scientific">Portunus trituberculatus</name>
    <name type="common">Swimming crab</name>
    <name type="synonym">Neptunus trituberculatus</name>
    <dbReference type="NCBI Taxonomy" id="210409"/>
    <lineage>
        <taxon>Eukaryota</taxon>
        <taxon>Metazoa</taxon>
        <taxon>Ecdysozoa</taxon>
        <taxon>Arthropoda</taxon>
        <taxon>Crustacea</taxon>
        <taxon>Multicrustacea</taxon>
        <taxon>Malacostraca</taxon>
        <taxon>Eumalacostraca</taxon>
        <taxon>Eucarida</taxon>
        <taxon>Decapoda</taxon>
        <taxon>Pleocyemata</taxon>
        <taxon>Brachyura</taxon>
        <taxon>Eubrachyura</taxon>
        <taxon>Portunoidea</taxon>
        <taxon>Portunidae</taxon>
        <taxon>Portuninae</taxon>
        <taxon>Portunus</taxon>
    </lineage>
</organism>
<keyword evidence="2" id="KW-0812">Transmembrane</keyword>
<dbReference type="AlphaFoldDB" id="A0A5B7DJY3"/>
<evidence type="ECO:0000313" key="3">
    <source>
        <dbReference type="EMBL" id="MPC21276.1"/>
    </source>
</evidence>
<sequence>MEATVTELRRHCCWYTLSQSSLMEGEPGGGEKNTLSQSSLKGEPDCGGQGDGEGYYLLGCGALETQQAVGPLHHPRPPAVGTEPGGGKVGDDAVRVFLLFLLLLLLLLPLHGLRKAVQEALVEATLLHLQAQEGSLMCLTDLKNNINKRKLPKLLPFLNTITTTTTTHLRHTFQELRRLPQQVPEGGDGADGDTAGVACHNHRRLRPPAELRRVASGWPTHHAGLLSARGTNVLPKGRVPGVVVGLIWELPKLLLSERRQLPDGQAAGGVQGGQVTAGRGHAELEDAVVVRRRPARHDMLPHPYAGRQVLLLINSGHLSCRNKSMEIFIDVKKGKATLGS</sequence>
<accession>A0A5B7DJY3</accession>
<reference evidence="3 4" key="1">
    <citation type="submission" date="2019-05" db="EMBL/GenBank/DDBJ databases">
        <title>Another draft genome of Portunus trituberculatus and its Hox gene families provides insights of decapod evolution.</title>
        <authorList>
            <person name="Jeong J.-H."/>
            <person name="Song I."/>
            <person name="Kim S."/>
            <person name="Choi T."/>
            <person name="Kim D."/>
            <person name="Ryu S."/>
            <person name="Kim W."/>
        </authorList>
    </citation>
    <scope>NUCLEOTIDE SEQUENCE [LARGE SCALE GENOMIC DNA]</scope>
    <source>
        <tissue evidence="3">Muscle</tissue>
    </source>
</reference>
<proteinExistence type="predicted"/>
<name>A0A5B7DJY3_PORTR</name>
<comment type="caution">
    <text evidence="3">The sequence shown here is derived from an EMBL/GenBank/DDBJ whole genome shotgun (WGS) entry which is preliminary data.</text>
</comment>
<evidence type="ECO:0000256" key="1">
    <source>
        <dbReference type="SAM" id="MobiDB-lite"/>
    </source>
</evidence>
<keyword evidence="4" id="KW-1185">Reference proteome</keyword>
<protein>
    <submittedName>
        <fullName evidence="3">Uncharacterized protein</fullName>
    </submittedName>
</protein>
<keyword evidence="2" id="KW-1133">Transmembrane helix</keyword>
<feature type="transmembrane region" description="Helical" evidence="2">
    <location>
        <begin position="93"/>
        <end position="110"/>
    </location>
</feature>
<dbReference type="Proteomes" id="UP000324222">
    <property type="component" value="Unassembled WGS sequence"/>
</dbReference>
<evidence type="ECO:0000256" key="2">
    <source>
        <dbReference type="SAM" id="Phobius"/>
    </source>
</evidence>
<feature type="region of interest" description="Disordered" evidence="1">
    <location>
        <begin position="23"/>
        <end position="46"/>
    </location>
</feature>
<evidence type="ECO:0000313" key="4">
    <source>
        <dbReference type="Proteomes" id="UP000324222"/>
    </source>
</evidence>
<gene>
    <name evidence="3" type="ORF">E2C01_014258</name>
</gene>